<dbReference type="SUPFAM" id="SSF46565">
    <property type="entry name" value="Chaperone J-domain"/>
    <property type="match status" value="1"/>
</dbReference>
<dbReference type="PROSITE" id="PS50076">
    <property type="entry name" value="DNAJ_2"/>
    <property type="match status" value="1"/>
</dbReference>
<protein>
    <recommendedName>
        <fullName evidence="4">J domain-containing protein</fullName>
    </recommendedName>
</protein>
<proteinExistence type="predicted"/>
<dbReference type="EMBL" id="LUEZ02000014">
    <property type="protein sequence ID" value="RDB27689.1"/>
    <property type="molecule type" value="Genomic_DNA"/>
</dbReference>
<accession>A0A369JZA2</accession>
<dbReference type="InterPro" id="IPR051938">
    <property type="entry name" value="Apopto_cytoskel_mod"/>
</dbReference>
<feature type="domain" description="J" evidence="4">
    <location>
        <begin position="50"/>
        <end position="133"/>
    </location>
</feature>
<dbReference type="SMART" id="SM00271">
    <property type="entry name" value="DnaJ"/>
    <property type="match status" value="1"/>
</dbReference>
<evidence type="ECO:0000256" key="1">
    <source>
        <dbReference type="ARBA" id="ARBA00023186"/>
    </source>
</evidence>
<keyword evidence="1" id="KW-0143">Chaperone</keyword>
<gene>
    <name evidence="5" type="ORF">Hypma_003253</name>
</gene>
<dbReference type="PANTHER" id="PTHR44145">
    <property type="entry name" value="DNAJ HOMOLOG SUBFAMILY A MEMBER 3, MITOCHONDRIAL"/>
    <property type="match status" value="1"/>
</dbReference>
<sequence length="234" mass="27066">MVASYLSPWHLSALPTQLHIILQVRLASTVSHRTSECQQRYPYPSHARPTPHQIFHLSPGASQKDIKTRYYDLVRCHHPDSAQCRSLAPAERHARFQSITAAYDVLRGKPSGLAPSDPYREEVLRRKQYYQAHYSRRAEYARSHRTEWTASADDRWKDRIILFVGIFTLAVGLAPGLFILPFQFDKRHRSAVSNLRQARSEARELGEERRKELKKRAQHIKLSREGKSDVKDGT</sequence>
<comment type="caution">
    <text evidence="5">The sequence shown here is derived from an EMBL/GenBank/DDBJ whole genome shotgun (WGS) entry which is preliminary data.</text>
</comment>
<dbReference type="AlphaFoldDB" id="A0A369JZA2"/>
<evidence type="ECO:0000259" key="4">
    <source>
        <dbReference type="PROSITE" id="PS50076"/>
    </source>
</evidence>
<dbReference type="CDD" id="cd06257">
    <property type="entry name" value="DnaJ"/>
    <property type="match status" value="1"/>
</dbReference>
<feature type="compositionally biased region" description="Basic residues" evidence="2">
    <location>
        <begin position="212"/>
        <end position="221"/>
    </location>
</feature>
<keyword evidence="3" id="KW-0472">Membrane</keyword>
<keyword evidence="6" id="KW-1185">Reference proteome</keyword>
<evidence type="ECO:0000313" key="5">
    <source>
        <dbReference type="EMBL" id="RDB27689.1"/>
    </source>
</evidence>
<evidence type="ECO:0000256" key="2">
    <source>
        <dbReference type="SAM" id="MobiDB-lite"/>
    </source>
</evidence>
<keyword evidence="3" id="KW-0812">Transmembrane</keyword>
<dbReference type="STRING" id="39966.A0A369JZA2"/>
<dbReference type="InParanoid" id="A0A369JZA2"/>
<dbReference type="Gene3D" id="1.10.287.110">
    <property type="entry name" value="DnaJ domain"/>
    <property type="match status" value="1"/>
</dbReference>
<keyword evidence="3" id="KW-1133">Transmembrane helix</keyword>
<feature type="compositionally biased region" description="Basic and acidic residues" evidence="2">
    <location>
        <begin position="222"/>
        <end position="234"/>
    </location>
</feature>
<dbReference type="InterPro" id="IPR036869">
    <property type="entry name" value="J_dom_sf"/>
</dbReference>
<dbReference type="Pfam" id="PF00226">
    <property type="entry name" value="DnaJ"/>
    <property type="match status" value="1"/>
</dbReference>
<name>A0A369JZA2_HYPMA</name>
<feature type="compositionally biased region" description="Basic and acidic residues" evidence="2">
    <location>
        <begin position="200"/>
        <end position="211"/>
    </location>
</feature>
<evidence type="ECO:0000256" key="3">
    <source>
        <dbReference type="SAM" id="Phobius"/>
    </source>
</evidence>
<feature type="region of interest" description="Disordered" evidence="2">
    <location>
        <begin position="200"/>
        <end position="234"/>
    </location>
</feature>
<dbReference type="InterPro" id="IPR001623">
    <property type="entry name" value="DnaJ_domain"/>
</dbReference>
<dbReference type="PANTHER" id="PTHR44145:SF3">
    <property type="entry name" value="DNAJ HOMOLOG SUBFAMILY A MEMBER 3, MITOCHONDRIAL"/>
    <property type="match status" value="1"/>
</dbReference>
<dbReference type="OrthoDB" id="445556at2759"/>
<dbReference type="Proteomes" id="UP000076154">
    <property type="component" value="Unassembled WGS sequence"/>
</dbReference>
<organism evidence="5 6">
    <name type="scientific">Hypsizygus marmoreus</name>
    <name type="common">White beech mushroom</name>
    <name type="synonym">Agaricus marmoreus</name>
    <dbReference type="NCBI Taxonomy" id="39966"/>
    <lineage>
        <taxon>Eukaryota</taxon>
        <taxon>Fungi</taxon>
        <taxon>Dikarya</taxon>
        <taxon>Basidiomycota</taxon>
        <taxon>Agaricomycotina</taxon>
        <taxon>Agaricomycetes</taxon>
        <taxon>Agaricomycetidae</taxon>
        <taxon>Agaricales</taxon>
        <taxon>Tricholomatineae</taxon>
        <taxon>Lyophyllaceae</taxon>
        <taxon>Hypsizygus</taxon>
    </lineage>
</organism>
<evidence type="ECO:0000313" key="6">
    <source>
        <dbReference type="Proteomes" id="UP000076154"/>
    </source>
</evidence>
<feature type="transmembrane region" description="Helical" evidence="3">
    <location>
        <begin position="160"/>
        <end position="180"/>
    </location>
</feature>
<reference evidence="5" key="1">
    <citation type="submission" date="2018-04" db="EMBL/GenBank/DDBJ databases">
        <title>Whole genome sequencing of Hypsizygus marmoreus.</title>
        <authorList>
            <person name="Choi I.-G."/>
            <person name="Min B."/>
            <person name="Kim J.-G."/>
            <person name="Kim S."/>
            <person name="Oh Y.-L."/>
            <person name="Kong W.-S."/>
            <person name="Park H."/>
            <person name="Jeong J."/>
            <person name="Song E.-S."/>
        </authorList>
    </citation>
    <scope>NUCLEOTIDE SEQUENCE [LARGE SCALE GENOMIC DNA]</scope>
    <source>
        <strain evidence="5">51987-8</strain>
    </source>
</reference>